<dbReference type="EMBL" id="AUZY01009803">
    <property type="protein sequence ID" value="EQD40864.1"/>
    <property type="molecule type" value="Genomic_DNA"/>
</dbReference>
<dbReference type="InterPro" id="IPR002469">
    <property type="entry name" value="Peptidase_S9B_N"/>
</dbReference>
<reference evidence="2" key="1">
    <citation type="submission" date="2013-08" db="EMBL/GenBank/DDBJ databases">
        <authorList>
            <person name="Mendez C."/>
            <person name="Richter M."/>
            <person name="Ferrer M."/>
            <person name="Sanchez J."/>
        </authorList>
    </citation>
    <scope>NUCLEOTIDE SEQUENCE</scope>
</reference>
<evidence type="ECO:0000313" key="2">
    <source>
        <dbReference type="EMBL" id="EQD40864.1"/>
    </source>
</evidence>
<dbReference type="InterPro" id="IPR050278">
    <property type="entry name" value="Serine_Prot_S9B/DPPIV"/>
</dbReference>
<dbReference type="Pfam" id="PF00930">
    <property type="entry name" value="DPPIV_N"/>
    <property type="match status" value="1"/>
</dbReference>
<dbReference type="SUPFAM" id="SSF82171">
    <property type="entry name" value="DPP6 N-terminal domain-like"/>
    <property type="match status" value="1"/>
</dbReference>
<sequence length="229" mass="25946">NVRRGITSLLLSSRQLAGAAAPAWTIKNQIKRDRITRYGVKSYRWSPKSDAILFLSDDQIYLYSLLSRKITQVTHQAGSKRNPQLAPDGRWVSYLTHGTLHYAAVRGGPIHRVAAPRKDILNGELDWVYTEELGLRSAYAWSPDSRYIAFLQFDDARFEPFPSSIICWVNRTSTSRSTRRPALRTRSYGWECSISPPAGSSGWRWPARLTPIWRASAGYPAARASTARY</sequence>
<dbReference type="AlphaFoldDB" id="T1AIT6"/>
<protein>
    <submittedName>
        <fullName evidence="2">Secreted protein containing Peptidase S9B, dipeptidylpeptidase IV</fullName>
        <ecNumber evidence="2">3.4.14.5</ecNumber>
    </submittedName>
</protein>
<organism evidence="2">
    <name type="scientific">mine drainage metagenome</name>
    <dbReference type="NCBI Taxonomy" id="410659"/>
    <lineage>
        <taxon>unclassified sequences</taxon>
        <taxon>metagenomes</taxon>
        <taxon>ecological metagenomes</taxon>
    </lineage>
</organism>
<name>T1AIT6_9ZZZZ</name>
<comment type="caution">
    <text evidence="2">The sequence shown here is derived from an EMBL/GenBank/DDBJ whole genome shotgun (WGS) entry which is preliminary data.</text>
</comment>
<accession>T1AIT6</accession>
<dbReference type="Gene3D" id="2.140.10.30">
    <property type="entry name" value="Dipeptidylpeptidase IV, N-terminal domain"/>
    <property type="match status" value="1"/>
</dbReference>
<dbReference type="PANTHER" id="PTHR11731">
    <property type="entry name" value="PROTEASE FAMILY S9B,C DIPEPTIDYL-PEPTIDASE IV-RELATED"/>
    <property type="match status" value="1"/>
</dbReference>
<dbReference type="EC" id="3.4.14.5" evidence="2"/>
<evidence type="ECO:0000259" key="1">
    <source>
        <dbReference type="Pfam" id="PF00930"/>
    </source>
</evidence>
<proteinExistence type="predicted"/>
<dbReference type="PANTHER" id="PTHR11731:SF193">
    <property type="entry name" value="DIPEPTIDYL PEPTIDASE 9"/>
    <property type="match status" value="1"/>
</dbReference>
<feature type="domain" description="Dipeptidylpeptidase IV N-terminal" evidence="1">
    <location>
        <begin position="59"/>
        <end position="159"/>
    </location>
</feature>
<feature type="non-terminal residue" evidence="2">
    <location>
        <position position="1"/>
    </location>
</feature>
<keyword evidence="2" id="KW-0378">Hydrolase</keyword>
<reference evidence="2" key="2">
    <citation type="journal article" date="2014" name="ISME J.">
        <title>Microbial stratification in low pH oxic and suboxic macroscopic growths along an acid mine drainage.</title>
        <authorList>
            <person name="Mendez-Garcia C."/>
            <person name="Mesa V."/>
            <person name="Sprenger R.R."/>
            <person name="Richter M."/>
            <person name="Diez M.S."/>
            <person name="Solano J."/>
            <person name="Bargiela R."/>
            <person name="Golyshina O.V."/>
            <person name="Manteca A."/>
            <person name="Ramos J.L."/>
            <person name="Gallego J.R."/>
            <person name="Llorente I."/>
            <person name="Martins Dos Santos V.A."/>
            <person name="Jensen O.N."/>
            <person name="Pelaez A.I."/>
            <person name="Sanchez J."/>
            <person name="Ferrer M."/>
        </authorList>
    </citation>
    <scope>NUCLEOTIDE SEQUENCE</scope>
</reference>
<dbReference type="GO" id="GO:0006508">
    <property type="term" value="P:proteolysis"/>
    <property type="evidence" value="ECO:0007669"/>
    <property type="project" value="InterPro"/>
</dbReference>
<dbReference type="GO" id="GO:0008239">
    <property type="term" value="F:dipeptidyl-peptidase activity"/>
    <property type="evidence" value="ECO:0007669"/>
    <property type="project" value="UniProtKB-EC"/>
</dbReference>
<gene>
    <name evidence="2" type="ORF">B1B_14765</name>
</gene>